<dbReference type="GO" id="GO:0005886">
    <property type="term" value="C:plasma membrane"/>
    <property type="evidence" value="ECO:0007669"/>
    <property type="project" value="TreeGrafter"/>
</dbReference>
<comment type="caution">
    <text evidence="10">The sequence shown here is derived from an EMBL/GenBank/DDBJ whole genome shotgun (WGS) entry which is preliminary data.</text>
</comment>
<dbReference type="CDD" id="cd04187">
    <property type="entry name" value="DPM1_like_bac"/>
    <property type="match status" value="1"/>
</dbReference>
<evidence type="ECO:0000256" key="3">
    <source>
        <dbReference type="ARBA" id="ARBA00022676"/>
    </source>
</evidence>
<evidence type="ECO:0000256" key="8">
    <source>
        <dbReference type="SAM" id="Phobius"/>
    </source>
</evidence>
<evidence type="ECO:0000256" key="1">
    <source>
        <dbReference type="ARBA" id="ARBA00004141"/>
    </source>
</evidence>
<dbReference type="PATRIC" id="fig|1321816.3.peg.322"/>
<evidence type="ECO:0000313" key="10">
    <source>
        <dbReference type="EMBL" id="ERH31505.1"/>
    </source>
</evidence>
<keyword evidence="5 8" id="KW-0812">Transmembrane</keyword>
<dbReference type="Pfam" id="PF00535">
    <property type="entry name" value="Glycos_transf_2"/>
    <property type="match status" value="1"/>
</dbReference>
<dbReference type="HOGENOM" id="CLU_033536_0_1_11"/>
<accession>U1QVU4</accession>
<evidence type="ECO:0000256" key="5">
    <source>
        <dbReference type="ARBA" id="ARBA00022692"/>
    </source>
</evidence>
<gene>
    <name evidence="10" type="ORF">HMPREF9244_00375</name>
</gene>
<dbReference type="InterPro" id="IPR050256">
    <property type="entry name" value="Glycosyltransferase_2"/>
</dbReference>
<feature type="transmembrane region" description="Helical" evidence="8">
    <location>
        <begin position="296"/>
        <end position="321"/>
    </location>
</feature>
<evidence type="ECO:0000256" key="2">
    <source>
        <dbReference type="ARBA" id="ARBA00006739"/>
    </source>
</evidence>
<feature type="domain" description="Glycosyltransferase 2-like" evidence="9">
    <location>
        <begin position="32"/>
        <end position="195"/>
    </location>
</feature>
<proteinExistence type="inferred from homology"/>
<dbReference type="PANTHER" id="PTHR48090">
    <property type="entry name" value="UNDECAPRENYL-PHOSPHATE 4-DEOXY-4-FORMAMIDO-L-ARABINOSE TRANSFERASE-RELATED"/>
    <property type="match status" value="1"/>
</dbReference>
<dbReference type="InterPro" id="IPR029044">
    <property type="entry name" value="Nucleotide-diphossugar_trans"/>
</dbReference>
<dbReference type="GO" id="GO:0016757">
    <property type="term" value="F:glycosyltransferase activity"/>
    <property type="evidence" value="ECO:0007669"/>
    <property type="project" value="UniProtKB-KW"/>
</dbReference>
<keyword evidence="7 8" id="KW-0472">Membrane</keyword>
<evidence type="ECO:0000313" key="11">
    <source>
        <dbReference type="Proteomes" id="UP000016519"/>
    </source>
</evidence>
<comment type="subcellular location">
    <subcellularLocation>
        <location evidence="1">Membrane</location>
        <topology evidence="1">Multi-pass membrane protein</topology>
    </subcellularLocation>
</comment>
<dbReference type="AlphaFoldDB" id="U1QVU4"/>
<feature type="transmembrane region" description="Helical" evidence="8">
    <location>
        <begin position="264"/>
        <end position="284"/>
    </location>
</feature>
<dbReference type="InterPro" id="IPR001173">
    <property type="entry name" value="Glyco_trans_2-like"/>
</dbReference>
<protein>
    <submittedName>
        <fullName evidence="10">Putative bactoprenol glucosyl transferase-like protein</fullName>
    </submittedName>
</protein>
<dbReference type="Proteomes" id="UP000016519">
    <property type="component" value="Unassembled WGS sequence"/>
</dbReference>
<name>U1QVU4_9BIFI</name>
<organism evidence="10 11">
    <name type="scientific">Alloscardovia omnicolens F0580</name>
    <dbReference type="NCBI Taxonomy" id="1321816"/>
    <lineage>
        <taxon>Bacteria</taxon>
        <taxon>Bacillati</taxon>
        <taxon>Actinomycetota</taxon>
        <taxon>Actinomycetes</taxon>
        <taxon>Bifidobacteriales</taxon>
        <taxon>Bifidobacteriaceae</taxon>
        <taxon>Alloscardovia</taxon>
    </lineage>
</organism>
<comment type="similarity">
    <text evidence="2">Belongs to the glycosyltransferase 2 family.</text>
</comment>
<dbReference type="EMBL" id="AWSI01000012">
    <property type="protein sequence ID" value="ERH31505.1"/>
    <property type="molecule type" value="Genomic_DNA"/>
</dbReference>
<reference evidence="10 11" key="1">
    <citation type="submission" date="2013-08" db="EMBL/GenBank/DDBJ databases">
        <authorList>
            <person name="Weinstock G."/>
            <person name="Sodergren E."/>
            <person name="Wylie T."/>
            <person name="Fulton L."/>
            <person name="Fulton R."/>
            <person name="Fronick C."/>
            <person name="O'Laughlin M."/>
            <person name="Godfrey J."/>
            <person name="Miner T."/>
            <person name="Herter B."/>
            <person name="Appelbaum E."/>
            <person name="Cordes M."/>
            <person name="Lek S."/>
            <person name="Wollam A."/>
            <person name="Pepin K.H."/>
            <person name="Palsikar V.B."/>
            <person name="Mitreva M."/>
            <person name="Wilson R.K."/>
        </authorList>
    </citation>
    <scope>NUCLEOTIDE SEQUENCE [LARGE SCALE GENOMIC DNA]</scope>
    <source>
        <strain evidence="10 11">F0580</strain>
    </source>
</reference>
<keyword evidence="3" id="KW-0328">Glycosyltransferase</keyword>
<keyword evidence="6 8" id="KW-1133">Transmembrane helix</keyword>
<dbReference type="PANTHER" id="PTHR48090:SF1">
    <property type="entry name" value="PROPHAGE BACTOPRENOL GLUCOSYL TRANSFERASE HOMOLOG"/>
    <property type="match status" value="1"/>
</dbReference>
<evidence type="ECO:0000256" key="7">
    <source>
        <dbReference type="ARBA" id="ARBA00023136"/>
    </source>
</evidence>
<keyword evidence="11" id="KW-1185">Reference proteome</keyword>
<dbReference type="Gene3D" id="3.90.550.10">
    <property type="entry name" value="Spore Coat Polysaccharide Biosynthesis Protein SpsA, Chain A"/>
    <property type="match status" value="1"/>
</dbReference>
<evidence type="ECO:0000256" key="6">
    <source>
        <dbReference type="ARBA" id="ARBA00022989"/>
    </source>
</evidence>
<evidence type="ECO:0000256" key="4">
    <source>
        <dbReference type="ARBA" id="ARBA00022679"/>
    </source>
</evidence>
<sequence length="349" mass="38907">MEQGKRIYIPCKGVIGDVMEKEKQNIAPICVIVVPCFNESEVIDESARVLVSKIAQLRNKKKIHARSRVLFVDDGSRDDTWEKVKTLEKTYKHDIAGIKFAHNKGHQNAVYAGLMQAKDFGCDCAISIDADLQDDAEAIESMIDAYHEGVDIVYGVRNNRDTDTAFKRGTAHMFYRMMSWLGTQTIPDHADFRLMSAPVISALSQYQESNLFLRGLVPDLGFNSARVFYKRAARQAGESKYPLGKMIAFALEGVTSFSVKPIRLISCLGVLSFFVSIIALIYTITSVFEGKAVAGWGSIMASVWLLGSCILFALGILGEYIGKIYTEVKHRPRYIIEEQIGLSENPIAQ</sequence>
<evidence type="ECO:0000259" key="9">
    <source>
        <dbReference type="Pfam" id="PF00535"/>
    </source>
</evidence>
<dbReference type="SUPFAM" id="SSF53448">
    <property type="entry name" value="Nucleotide-diphospho-sugar transferases"/>
    <property type="match status" value="1"/>
</dbReference>
<keyword evidence="4 10" id="KW-0808">Transferase</keyword>